<name>A0A4Y7QEN4_9AGAM</name>
<dbReference type="AlphaFoldDB" id="A0A4Y7QEN4"/>
<accession>A0A4Y7QEN4</accession>
<dbReference type="VEuPathDB" id="FungiDB:BD410DRAFT_784900"/>
<protein>
    <recommendedName>
        <fullName evidence="1">F-box domain-containing protein</fullName>
    </recommendedName>
</protein>
<reference evidence="2 3" key="1">
    <citation type="submission" date="2018-06" db="EMBL/GenBank/DDBJ databases">
        <title>A transcriptomic atlas of mushroom development highlights an independent origin of complex multicellularity.</title>
        <authorList>
            <consortium name="DOE Joint Genome Institute"/>
            <person name="Krizsan K."/>
            <person name="Almasi E."/>
            <person name="Merenyi Z."/>
            <person name="Sahu N."/>
            <person name="Viragh M."/>
            <person name="Koszo T."/>
            <person name="Mondo S."/>
            <person name="Kiss B."/>
            <person name="Balint B."/>
            <person name="Kues U."/>
            <person name="Barry K."/>
            <person name="Hegedus J.C."/>
            <person name="Henrissat B."/>
            <person name="Johnson J."/>
            <person name="Lipzen A."/>
            <person name="Ohm R."/>
            <person name="Nagy I."/>
            <person name="Pangilinan J."/>
            <person name="Yan J."/>
            <person name="Xiong Y."/>
            <person name="Grigoriev I.V."/>
            <person name="Hibbett D.S."/>
            <person name="Nagy L.G."/>
        </authorList>
    </citation>
    <scope>NUCLEOTIDE SEQUENCE [LARGE SCALE GENOMIC DNA]</scope>
    <source>
        <strain evidence="2 3">SZMC22713</strain>
    </source>
</reference>
<evidence type="ECO:0000313" key="3">
    <source>
        <dbReference type="Proteomes" id="UP000294933"/>
    </source>
</evidence>
<dbReference type="STRING" id="50990.A0A4Y7QEN4"/>
<proteinExistence type="predicted"/>
<dbReference type="SUPFAM" id="SSF81383">
    <property type="entry name" value="F-box domain"/>
    <property type="match status" value="1"/>
</dbReference>
<keyword evidence="3" id="KW-1185">Reference proteome</keyword>
<evidence type="ECO:0000313" key="2">
    <source>
        <dbReference type="EMBL" id="TDL25865.1"/>
    </source>
</evidence>
<dbReference type="EMBL" id="ML170163">
    <property type="protein sequence ID" value="TDL25865.1"/>
    <property type="molecule type" value="Genomic_DNA"/>
</dbReference>
<dbReference type="SMART" id="SM00256">
    <property type="entry name" value="FBOX"/>
    <property type="match status" value="1"/>
</dbReference>
<dbReference type="PROSITE" id="PS50181">
    <property type="entry name" value="FBOX"/>
    <property type="match status" value="1"/>
</dbReference>
<evidence type="ECO:0000259" key="1">
    <source>
        <dbReference type="PROSITE" id="PS50181"/>
    </source>
</evidence>
<feature type="domain" description="F-box" evidence="1">
    <location>
        <begin position="1"/>
        <end position="46"/>
    </location>
</feature>
<dbReference type="OrthoDB" id="424465at2759"/>
<dbReference type="InterPro" id="IPR001810">
    <property type="entry name" value="F-box_dom"/>
</dbReference>
<dbReference type="InterPro" id="IPR036047">
    <property type="entry name" value="F-box-like_dom_sf"/>
</dbReference>
<organism evidence="2 3">
    <name type="scientific">Rickenella mellea</name>
    <dbReference type="NCBI Taxonomy" id="50990"/>
    <lineage>
        <taxon>Eukaryota</taxon>
        <taxon>Fungi</taxon>
        <taxon>Dikarya</taxon>
        <taxon>Basidiomycota</taxon>
        <taxon>Agaricomycotina</taxon>
        <taxon>Agaricomycetes</taxon>
        <taxon>Hymenochaetales</taxon>
        <taxon>Rickenellaceae</taxon>
        <taxon>Rickenella</taxon>
    </lineage>
</organism>
<gene>
    <name evidence="2" type="ORF">BD410DRAFT_784900</name>
</gene>
<dbReference type="Pfam" id="PF12937">
    <property type="entry name" value="F-box-like"/>
    <property type="match status" value="1"/>
</dbReference>
<dbReference type="Gene3D" id="1.20.1280.50">
    <property type="match status" value="1"/>
</dbReference>
<sequence length="491" mass="55201">MRILDLPEENILQILFLLAINDIFSLRATCRRLHRITDSDYFWREVYPRSDLPLTISPSLDPRKLSGDEIRRTFTKALRLDSNWSLRTTAIRVVCTLVKEKSDRSYDELRFLPGGTLLVAARRNQSAERSTVSFSVFSIVDMTDPYKIASTEFEGHLNEFSVTLVDEDRKVVIATTLNNSIDGKQWLEVHHTSIPDAPPSAHVSNNHFDTPFRWAAEDVAFLHKVAVNGEIVAASIRWGHDSSVERIHKFLIANWRTGYTCAVIPQNFPIFSSVDIKLFPFHFVTIVASDDELVVLKAELDERLFNGPEHPFIGASDGASPGPDMQLRTWAEYQLAKKDLIISDSTNIGEHQPPRSLSFIAFSTGHIWNTKWEGIRLSIPNCDAQSSANPVVEVSKPFYVLESCYPEHVCLGTTGRRAVWLEREIDTGDARLMKMSYDKSRNVGPTVGVLLSSAPLLPFRPNLVRTLAFDEATGRVALALITSAIYVLDCA</sequence>
<dbReference type="Proteomes" id="UP000294933">
    <property type="component" value="Unassembled WGS sequence"/>
</dbReference>